<feature type="domain" description="HTH psq-type" evidence="1">
    <location>
        <begin position="1"/>
        <end position="34"/>
    </location>
</feature>
<name>A0A9D4J3Y0_DREPO</name>
<sequence>MSMAISAVRRKKMTLRSATKEQGVPLSTLMDRLKAPAKFLKACWRHRDLTDEEKAALAGHLRYIAGQGLLASRKVLKSKVRDNKCIW</sequence>
<dbReference type="InterPro" id="IPR009057">
    <property type="entry name" value="Homeodomain-like_sf"/>
</dbReference>
<organism evidence="2 3">
    <name type="scientific">Dreissena polymorpha</name>
    <name type="common">Zebra mussel</name>
    <name type="synonym">Mytilus polymorpha</name>
    <dbReference type="NCBI Taxonomy" id="45954"/>
    <lineage>
        <taxon>Eukaryota</taxon>
        <taxon>Metazoa</taxon>
        <taxon>Spiralia</taxon>
        <taxon>Lophotrochozoa</taxon>
        <taxon>Mollusca</taxon>
        <taxon>Bivalvia</taxon>
        <taxon>Autobranchia</taxon>
        <taxon>Heteroconchia</taxon>
        <taxon>Euheterodonta</taxon>
        <taxon>Imparidentia</taxon>
        <taxon>Neoheterodontei</taxon>
        <taxon>Myida</taxon>
        <taxon>Dreissenoidea</taxon>
        <taxon>Dreissenidae</taxon>
        <taxon>Dreissena</taxon>
    </lineage>
</organism>
<dbReference type="EMBL" id="JAIWYP010000007">
    <property type="protein sequence ID" value="KAH3798921.1"/>
    <property type="molecule type" value="Genomic_DNA"/>
</dbReference>
<proteinExistence type="predicted"/>
<dbReference type="InterPro" id="IPR007889">
    <property type="entry name" value="HTH_Psq"/>
</dbReference>
<dbReference type="Pfam" id="PF05225">
    <property type="entry name" value="HTH_psq"/>
    <property type="match status" value="1"/>
</dbReference>
<dbReference type="Proteomes" id="UP000828390">
    <property type="component" value="Unassembled WGS sequence"/>
</dbReference>
<keyword evidence="3" id="KW-1185">Reference proteome</keyword>
<evidence type="ECO:0000313" key="3">
    <source>
        <dbReference type="Proteomes" id="UP000828390"/>
    </source>
</evidence>
<dbReference type="GO" id="GO:0003677">
    <property type="term" value="F:DNA binding"/>
    <property type="evidence" value="ECO:0007669"/>
    <property type="project" value="InterPro"/>
</dbReference>
<dbReference type="AlphaFoldDB" id="A0A9D4J3Y0"/>
<dbReference type="SUPFAM" id="SSF46689">
    <property type="entry name" value="Homeodomain-like"/>
    <property type="match status" value="1"/>
</dbReference>
<comment type="caution">
    <text evidence="2">The sequence shown here is derived from an EMBL/GenBank/DDBJ whole genome shotgun (WGS) entry which is preliminary data.</text>
</comment>
<protein>
    <recommendedName>
        <fullName evidence="1">HTH psq-type domain-containing protein</fullName>
    </recommendedName>
</protein>
<evidence type="ECO:0000313" key="2">
    <source>
        <dbReference type="EMBL" id="KAH3798921.1"/>
    </source>
</evidence>
<evidence type="ECO:0000259" key="1">
    <source>
        <dbReference type="Pfam" id="PF05225"/>
    </source>
</evidence>
<gene>
    <name evidence="2" type="ORF">DPMN_152525</name>
</gene>
<reference evidence="2" key="1">
    <citation type="journal article" date="2019" name="bioRxiv">
        <title>The Genome of the Zebra Mussel, Dreissena polymorpha: A Resource for Invasive Species Research.</title>
        <authorList>
            <person name="McCartney M.A."/>
            <person name="Auch B."/>
            <person name="Kono T."/>
            <person name="Mallez S."/>
            <person name="Zhang Y."/>
            <person name="Obille A."/>
            <person name="Becker A."/>
            <person name="Abrahante J.E."/>
            <person name="Garbe J."/>
            <person name="Badalamenti J.P."/>
            <person name="Herman A."/>
            <person name="Mangelson H."/>
            <person name="Liachko I."/>
            <person name="Sullivan S."/>
            <person name="Sone E.D."/>
            <person name="Koren S."/>
            <person name="Silverstein K.A.T."/>
            <person name="Beckman K.B."/>
            <person name="Gohl D.M."/>
        </authorList>
    </citation>
    <scope>NUCLEOTIDE SEQUENCE</scope>
    <source>
        <strain evidence="2">Duluth1</strain>
        <tissue evidence="2">Whole animal</tissue>
    </source>
</reference>
<accession>A0A9D4J3Y0</accession>
<reference evidence="2" key="2">
    <citation type="submission" date="2020-11" db="EMBL/GenBank/DDBJ databases">
        <authorList>
            <person name="McCartney M.A."/>
            <person name="Auch B."/>
            <person name="Kono T."/>
            <person name="Mallez S."/>
            <person name="Becker A."/>
            <person name="Gohl D.M."/>
            <person name="Silverstein K.A.T."/>
            <person name="Koren S."/>
            <person name="Bechman K.B."/>
            <person name="Herman A."/>
            <person name="Abrahante J.E."/>
            <person name="Garbe J."/>
        </authorList>
    </citation>
    <scope>NUCLEOTIDE SEQUENCE</scope>
    <source>
        <strain evidence="2">Duluth1</strain>
        <tissue evidence="2">Whole animal</tissue>
    </source>
</reference>
<dbReference type="Gene3D" id="1.10.10.60">
    <property type="entry name" value="Homeodomain-like"/>
    <property type="match status" value="1"/>
</dbReference>